<dbReference type="Proteomes" id="UP000593574">
    <property type="component" value="Unassembled WGS sequence"/>
</dbReference>
<feature type="non-terminal residue" evidence="1">
    <location>
        <position position="30"/>
    </location>
</feature>
<keyword evidence="2" id="KW-1185">Reference proteome</keyword>
<dbReference type="AlphaFoldDB" id="A0A7J9APW3"/>
<name>A0A7J9APW3_9ROSI</name>
<comment type="caution">
    <text evidence="1">The sequence shown here is derived from an EMBL/GenBank/DDBJ whole genome shotgun (WGS) entry which is preliminary data.</text>
</comment>
<evidence type="ECO:0000313" key="1">
    <source>
        <dbReference type="EMBL" id="MBA0725479.1"/>
    </source>
</evidence>
<sequence>MYLFLFYYEIDLKRVSEGMSWTFKRLLIIF</sequence>
<reference evidence="1 2" key="1">
    <citation type="journal article" date="2019" name="Genome Biol. Evol.">
        <title>Insights into the evolution of the New World diploid cottons (Gossypium, subgenus Houzingenia) based on genome sequencing.</title>
        <authorList>
            <person name="Grover C.E."/>
            <person name="Arick M.A. 2nd"/>
            <person name="Thrash A."/>
            <person name="Conover J.L."/>
            <person name="Sanders W.S."/>
            <person name="Peterson D.G."/>
            <person name="Frelichowski J.E."/>
            <person name="Scheffler J.A."/>
            <person name="Scheffler B.E."/>
            <person name="Wendel J.F."/>
        </authorList>
    </citation>
    <scope>NUCLEOTIDE SEQUENCE [LARGE SCALE GENOMIC DNA]</scope>
    <source>
        <strain evidence="1">4</strain>
        <tissue evidence="1">Leaf</tissue>
    </source>
</reference>
<dbReference type="EMBL" id="JABEZV010000011">
    <property type="protein sequence ID" value="MBA0725479.1"/>
    <property type="molecule type" value="Genomic_DNA"/>
</dbReference>
<accession>A0A7J9APW3</accession>
<proteinExistence type="predicted"/>
<organism evidence="1 2">
    <name type="scientific">Gossypium laxum</name>
    <dbReference type="NCBI Taxonomy" id="34288"/>
    <lineage>
        <taxon>Eukaryota</taxon>
        <taxon>Viridiplantae</taxon>
        <taxon>Streptophyta</taxon>
        <taxon>Embryophyta</taxon>
        <taxon>Tracheophyta</taxon>
        <taxon>Spermatophyta</taxon>
        <taxon>Magnoliopsida</taxon>
        <taxon>eudicotyledons</taxon>
        <taxon>Gunneridae</taxon>
        <taxon>Pentapetalae</taxon>
        <taxon>rosids</taxon>
        <taxon>malvids</taxon>
        <taxon>Malvales</taxon>
        <taxon>Malvaceae</taxon>
        <taxon>Malvoideae</taxon>
        <taxon>Gossypium</taxon>
    </lineage>
</organism>
<evidence type="ECO:0000313" key="2">
    <source>
        <dbReference type="Proteomes" id="UP000593574"/>
    </source>
</evidence>
<gene>
    <name evidence="1" type="ORF">Golax_022066</name>
</gene>
<protein>
    <submittedName>
        <fullName evidence="1">Uncharacterized protein</fullName>
    </submittedName>
</protein>